<dbReference type="EMBL" id="BRLB01000003">
    <property type="protein sequence ID" value="GKX29330.1"/>
    <property type="molecule type" value="Genomic_DNA"/>
</dbReference>
<dbReference type="Pfam" id="PF05569">
    <property type="entry name" value="Peptidase_M56"/>
    <property type="match status" value="1"/>
</dbReference>
<evidence type="ECO:0000313" key="3">
    <source>
        <dbReference type="EMBL" id="GKX29330.1"/>
    </source>
</evidence>
<keyword evidence="1" id="KW-1133">Transmembrane helix</keyword>
<evidence type="ECO:0000256" key="1">
    <source>
        <dbReference type="SAM" id="Phobius"/>
    </source>
</evidence>
<protein>
    <submittedName>
        <fullName evidence="3">Penicillin-binding protein</fullName>
    </submittedName>
</protein>
<comment type="caution">
    <text evidence="3">The sequence shown here is derived from an EMBL/GenBank/DDBJ whole genome shotgun (WGS) entry which is preliminary data.</text>
</comment>
<gene>
    <name evidence="3" type="ORF">SH1V18_18100</name>
</gene>
<reference evidence="3" key="1">
    <citation type="submission" date="2022-06" db="EMBL/GenBank/DDBJ databases">
        <title>Vallitalea longa sp. nov., an anaerobic bacterium isolated from marine sediment.</title>
        <authorList>
            <person name="Hirano S."/>
            <person name="Terahara T."/>
            <person name="Mori K."/>
            <person name="Hamada M."/>
            <person name="Matsumoto R."/>
            <person name="Kobayashi T."/>
        </authorList>
    </citation>
    <scope>NUCLEOTIDE SEQUENCE</scope>
    <source>
        <strain evidence="3">SH18-1</strain>
    </source>
</reference>
<feature type="domain" description="Peptidase M56" evidence="2">
    <location>
        <begin position="3"/>
        <end position="290"/>
    </location>
</feature>
<keyword evidence="1" id="KW-0472">Membrane</keyword>
<keyword evidence="4" id="KW-1185">Reference proteome</keyword>
<sequence length="430" mass="49994">MDIVKISLNTSFFIIFVIILRAIAMYHIPKRIFVMLWDIAILLLIVPFRIPSHLKIHSFINNIFNNVIDGISPSTNANNNITIISDSVSNIRDISVRDSNNLNTWFVIWIIGISVLIIYFTISFIKSSKRLQLAIPISDNNFITNWIQEQKLKRKIKVLCLDRITSPVTCGIFRPKIILPKIIDYSNEKQLDFILTHELMHIKRFDVLLKSILIIVTCIYWFNPLVWIMYVLVNRDMEISCDEKVLSIFGEESKSEYALSLINLVEPKAEFSHVYSYFGKNAIQERIVMIMNFNKISKLTVTALIALVLSFTSIFAMTKAEETPNEVKKYIDDKNREITFDGLHEQIFDANENIYTIDFDYNNNFESNQSDVIYDFEDNTSSESTYITIMTDDSNEMNSERTIIYKPYEEKEYLTEDGFSVKSSIVIDQN</sequence>
<dbReference type="PANTHER" id="PTHR34978">
    <property type="entry name" value="POSSIBLE SENSOR-TRANSDUCER PROTEIN BLAR"/>
    <property type="match status" value="1"/>
</dbReference>
<proteinExistence type="predicted"/>
<keyword evidence="1" id="KW-0812">Transmembrane</keyword>
<feature type="transmembrane region" description="Helical" evidence="1">
    <location>
        <begin position="105"/>
        <end position="125"/>
    </location>
</feature>
<evidence type="ECO:0000313" key="4">
    <source>
        <dbReference type="Proteomes" id="UP001144256"/>
    </source>
</evidence>
<evidence type="ECO:0000259" key="2">
    <source>
        <dbReference type="Pfam" id="PF05569"/>
    </source>
</evidence>
<feature type="transmembrane region" description="Helical" evidence="1">
    <location>
        <begin position="299"/>
        <end position="318"/>
    </location>
</feature>
<accession>A0A9W5YB19</accession>
<feature type="transmembrane region" description="Helical" evidence="1">
    <location>
        <begin position="31"/>
        <end position="50"/>
    </location>
</feature>
<dbReference type="CDD" id="cd07341">
    <property type="entry name" value="M56_BlaR1_MecR1_like"/>
    <property type="match status" value="1"/>
</dbReference>
<feature type="transmembrane region" description="Helical" evidence="1">
    <location>
        <begin position="6"/>
        <end position="24"/>
    </location>
</feature>
<dbReference type="AlphaFoldDB" id="A0A9W5YB19"/>
<dbReference type="InterPro" id="IPR052173">
    <property type="entry name" value="Beta-lactam_resp_regulator"/>
</dbReference>
<dbReference type="Proteomes" id="UP001144256">
    <property type="component" value="Unassembled WGS sequence"/>
</dbReference>
<dbReference type="PANTHER" id="PTHR34978:SF3">
    <property type="entry name" value="SLR0241 PROTEIN"/>
    <property type="match status" value="1"/>
</dbReference>
<name>A0A9W5YB19_9FIRM</name>
<feature type="transmembrane region" description="Helical" evidence="1">
    <location>
        <begin position="207"/>
        <end position="230"/>
    </location>
</feature>
<dbReference type="InterPro" id="IPR008756">
    <property type="entry name" value="Peptidase_M56"/>
</dbReference>
<organism evidence="3 4">
    <name type="scientific">Vallitalea longa</name>
    <dbReference type="NCBI Taxonomy" id="2936439"/>
    <lineage>
        <taxon>Bacteria</taxon>
        <taxon>Bacillati</taxon>
        <taxon>Bacillota</taxon>
        <taxon>Clostridia</taxon>
        <taxon>Lachnospirales</taxon>
        <taxon>Vallitaleaceae</taxon>
        <taxon>Vallitalea</taxon>
    </lineage>
</organism>